<evidence type="ECO:0000313" key="1">
    <source>
        <dbReference type="EMBL" id="AFM02961.1"/>
    </source>
</evidence>
<dbReference type="PATRIC" id="fig|880071.3.peg.459"/>
<dbReference type="Proteomes" id="UP000006054">
    <property type="component" value="Chromosome"/>
</dbReference>
<dbReference type="eggNOG" id="ENOG503321E">
    <property type="taxonomic scope" value="Bacteria"/>
</dbReference>
<gene>
    <name evidence="1" type="ordered locus">Fleli_0485</name>
</gene>
<name>I4AG76_BERLS</name>
<accession>I4AG76</accession>
<dbReference type="KEGG" id="fli:Fleli_0485"/>
<dbReference type="AlphaFoldDB" id="I4AG76"/>
<dbReference type="OrthoDB" id="976966at2"/>
<evidence type="ECO:0000313" key="2">
    <source>
        <dbReference type="Proteomes" id="UP000006054"/>
    </source>
</evidence>
<proteinExistence type="predicted"/>
<dbReference type="STRING" id="880071.Fleli_0485"/>
<dbReference type="RefSeq" id="WP_014796421.1">
    <property type="nucleotide sequence ID" value="NC_018018.1"/>
</dbReference>
<dbReference type="HOGENOM" id="CLU_873609_0_0_10"/>
<evidence type="ECO:0008006" key="3">
    <source>
        <dbReference type="Google" id="ProtNLM"/>
    </source>
</evidence>
<sequence length="318" mass="36816" precursor="true">MTQKRIKNSNTGFSIKLQLLCFLAVVLLLAIFFTIPSQNSVSDKSIINETKYALEDTTGITKLVLGQQILSQSPTNSSEWLMNNDFVVDEEMIASLWAIMQRIEVKKPVSETIKDEVINSFLLNGINVQVFRGDNQIRNYKVCTHKGETYAMQEESTSPYSIYIPGYYLQIRDIFDIRPYEWQDRTLLATTPNTFRSLSVSYPTNKEESFNLEFTGKTFKMRELAEADTNKIYEYLPYFSQVMGEQYVKNDKLQDSLKNTSPIAVFSLNDIRNEEPQKLEIYTARGKYFVLFKNQLLLFSPQFANIILRTRSDFAKTE</sequence>
<keyword evidence="2" id="KW-1185">Reference proteome</keyword>
<protein>
    <recommendedName>
        <fullName evidence="3">DUF4340 domain-containing protein</fullName>
    </recommendedName>
</protein>
<organism evidence="1 2">
    <name type="scientific">Bernardetia litoralis (strain ATCC 23117 / DSM 6794 / NBRC 15988 / NCIMB 1366 / Fx l1 / Sio-4)</name>
    <name type="common">Flexibacter litoralis</name>
    <dbReference type="NCBI Taxonomy" id="880071"/>
    <lineage>
        <taxon>Bacteria</taxon>
        <taxon>Pseudomonadati</taxon>
        <taxon>Bacteroidota</taxon>
        <taxon>Cytophagia</taxon>
        <taxon>Cytophagales</taxon>
        <taxon>Bernardetiaceae</taxon>
        <taxon>Bernardetia</taxon>
    </lineage>
</organism>
<reference evidence="2" key="1">
    <citation type="submission" date="2012-06" db="EMBL/GenBank/DDBJ databases">
        <title>The complete genome of Flexibacter litoralis DSM 6794.</title>
        <authorList>
            <person name="Lucas S."/>
            <person name="Copeland A."/>
            <person name="Lapidus A."/>
            <person name="Glavina del Rio T."/>
            <person name="Dalin E."/>
            <person name="Tice H."/>
            <person name="Bruce D."/>
            <person name="Goodwin L."/>
            <person name="Pitluck S."/>
            <person name="Peters L."/>
            <person name="Ovchinnikova G."/>
            <person name="Lu M."/>
            <person name="Kyrpides N."/>
            <person name="Mavromatis K."/>
            <person name="Ivanova N."/>
            <person name="Brettin T."/>
            <person name="Detter J.C."/>
            <person name="Han C."/>
            <person name="Larimer F."/>
            <person name="Land M."/>
            <person name="Hauser L."/>
            <person name="Markowitz V."/>
            <person name="Cheng J.-F."/>
            <person name="Hugenholtz P."/>
            <person name="Woyke T."/>
            <person name="Wu D."/>
            <person name="Spring S."/>
            <person name="Lang E."/>
            <person name="Kopitz M."/>
            <person name="Brambilla E."/>
            <person name="Klenk H.-P."/>
            <person name="Eisen J.A."/>
        </authorList>
    </citation>
    <scope>NUCLEOTIDE SEQUENCE [LARGE SCALE GENOMIC DNA]</scope>
    <source>
        <strain evidence="2">ATCC 23117 / DSM 6794 / NBRC 15988 / NCIMB 1366 / Sio-4</strain>
    </source>
</reference>
<dbReference type="EMBL" id="CP003345">
    <property type="protein sequence ID" value="AFM02961.1"/>
    <property type="molecule type" value="Genomic_DNA"/>
</dbReference>